<dbReference type="SUPFAM" id="SSF110997">
    <property type="entry name" value="Sporulation related repeat"/>
    <property type="match status" value="1"/>
</dbReference>
<evidence type="ECO:0000256" key="1">
    <source>
        <dbReference type="ARBA" id="ARBA00022729"/>
    </source>
</evidence>
<dbReference type="InterPro" id="IPR034718">
    <property type="entry name" value="RlpA"/>
</dbReference>
<evidence type="ECO:0000313" key="7">
    <source>
        <dbReference type="EMBL" id="AFC25309.1"/>
    </source>
</evidence>
<evidence type="ECO:0000313" key="8">
    <source>
        <dbReference type="Proteomes" id="UP000007519"/>
    </source>
</evidence>
<organism evidence="7 8">
    <name type="scientific">Saprospira grandis (strain Lewin)</name>
    <dbReference type="NCBI Taxonomy" id="984262"/>
    <lineage>
        <taxon>Bacteria</taxon>
        <taxon>Pseudomonadati</taxon>
        <taxon>Bacteroidota</taxon>
        <taxon>Saprospiria</taxon>
        <taxon>Saprospirales</taxon>
        <taxon>Saprospiraceae</taxon>
        <taxon>Saprospira</taxon>
    </lineage>
</organism>
<proteinExistence type="inferred from homology"/>
<dbReference type="RefSeq" id="WP_015692921.1">
    <property type="nucleotide sequence ID" value="NC_016940.1"/>
</dbReference>
<dbReference type="EC" id="4.2.2.-" evidence="4"/>
<dbReference type="InterPro" id="IPR036680">
    <property type="entry name" value="SPOR-like_sf"/>
</dbReference>
<keyword evidence="7" id="KW-0449">Lipoprotein</keyword>
<dbReference type="Pfam" id="PF05036">
    <property type="entry name" value="SPOR"/>
    <property type="match status" value="1"/>
</dbReference>
<dbReference type="CDD" id="cd22268">
    <property type="entry name" value="DPBB_RlpA-like"/>
    <property type="match status" value="1"/>
</dbReference>
<dbReference type="AlphaFoldDB" id="H6L6R3"/>
<dbReference type="eggNOG" id="COG3266">
    <property type="taxonomic scope" value="Bacteria"/>
</dbReference>
<feature type="chain" id="PRO_5009991787" description="Probable endolytic peptidoglycan transglycosylase RlpA" evidence="4">
    <location>
        <begin position="20"/>
        <end position="276"/>
    </location>
</feature>
<keyword evidence="8" id="KW-1185">Reference proteome</keyword>
<dbReference type="KEGG" id="sgn:SGRA_2581"/>
<dbReference type="GO" id="GO:0071555">
    <property type="term" value="P:cell wall organization"/>
    <property type="evidence" value="ECO:0007669"/>
    <property type="project" value="UniProtKB-KW"/>
</dbReference>
<dbReference type="InterPro" id="IPR036908">
    <property type="entry name" value="RlpA-like_sf"/>
</dbReference>
<dbReference type="EMBL" id="CP002831">
    <property type="protein sequence ID" value="AFC25309.1"/>
    <property type="molecule type" value="Genomic_DNA"/>
</dbReference>
<evidence type="ECO:0000256" key="2">
    <source>
        <dbReference type="ARBA" id="ARBA00023239"/>
    </source>
</evidence>
<feature type="domain" description="SPOR" evidence="6">
    <location>
        <begin position="190"/>
        <end position="270"/>
    </location>
</feature>
<dbReference type="STRING" id="984262.SGRA_2581"/>
<name>H6L6R3_SAPGL</name>
<keyword evidence="1 4" id="KW-0732">Signal</keyword>
<sequence precursor="true">MKQILFIFLLTFSLQWASANNNDLPPAEVGIATFYDDSFHGRRTACSGETYDKTQLTAAHKTLPCGSMIRVTHAGNKKSVTVRIIDRGPYIAGQIVSLSRAAAAEIGLLADGQAKVKVEVVSAQQPSPRVAKKEAEAPKAVAKAAPKTAPRQVAPASKPAVKSTKADGLNIIKEASALDKGGLYKMQVLKLEPKGFGVQVAGYSDYESVVQQVAVLQKNWFKGALVYADELNGKPYYKIIMGPFFTKAEAESYRKNLQKKYKLKGAFVVELDKLDK</sequence>
<dbReference type="OrthoDB" id="9779128at2"/>
<dbReference type="GO" id="GO:0000270">
    <property type="term" value="P:peptidoglycan metabolic process"/>
    <property type="evidence" value="ECO:0007669"/>
    <property type="project" value="UniProtKB-UniRule"/>
</dbReference>
<gene>
    <name evidence="4 7" type="primary">rlpA</name>
    <name evidence="7" type="ordered locus">SGRA_2581</name>
</gene>
<dbReference type="PANTHER" id="PTHR34183">
    <property type="entry name" value="ENDOLYTIC PEPTIDOGLYCAN TRANSGLYCOSYLASE RLPA"/>
    <property type="match status" value="1"/>
</dbReference>
<dbReference type="eggNOG" id="COG0797">
    <property type="taxonomic scope" value="Bacteria"/>
</dbReference>
<keyword evidence="3 4" id="KW-0961">Cell wall biogenesis/degradation</keyword>
<dbReference type="SUPFAM" id="SSF50685">
    <property type="entry name" value="Barwin-like endoglucanases"/>
    <property type="match status" value="1"/>
</dbReference>
<dbReference type="InterPro" id="IPR009009">
    <property type="entry name" value="RlpA-like_DPBB"/>
</dbReference>
<comment type="similarity">
    <text evidence="4 5">Belongs to the RlpA family.</text>
</comment>
<evidence type="ECO:0000256" key="3">
    <source>
        <dbReference type="ARBA" id="ARBA00023316"/>
    </source>
</evidence>
<dbReference type="InterPro" id="IPR007730">
    <property type="entry name" value="SPOR-like_dom"/>
</dbReference>
<dbReference type="GO" id="GO:0042834">
    <property type="term" value="F:peptidoglycan binding"/>
    <property type="evidence" value="ECO:0007669"/>
    <property type="project" value="InterPro"/>
</dbReference>
<dbReference type="NCBIfam" id="TIGR00413">
    <property type="entry name" value="rlpA"/>
    <property type="match status" value="1"/>
</dbReference>
<accession>H6L6R3</accession>
<dbReference type="InterPro" id="IPR012997">
    <property type="entry name" value="RplA"/>
</dbReference>
<feature type="signal peptide" evidence="4">
    <location>
        <begin position="1"/>
        <end position="19"/>
    </location>
</feature>
<dbReference type="Pfam" id="PF03330">
    <property type="entry name" value="DPBB_1"/>
    <property type="match status" value="1"/>
</dbReference>
<evidence type="ECO:0000256" key="4">
    <source>
        <dbReference type="HAMAP-Rule" id="MF_02071"/>
    </source>
</evidence>
<dbReference type="Gene3D" id="3.30.70.1070">
    <property type="entry name" value="Sporulation related repeat"/>
    <property type="match status" value="1"/>
</dbReference>
<dbReference type="PANTHER" id="PTHR34183:SF8">
    <property type="entry name" value="ENDOLYTIC PEPTIDOGLYCAN TRANSGLYCOSYLASE RLPA-RELATED"/>
    <property type="match status" value="1"/>
</dbReference>
<dbReference type="HAMAP" id="MF_02071">
    <property type="entry name" value="RlpA"/>
    <property type="match status" value="1"/>
</dbReference>
<dbReference type="HOGENOM" id="CLU_042923_3_4_10"/>
<dbReference type="GO" id="GO:0008932">
    <property type="term" value="F:lytic endotransglycosylase activity"/>
    <property type="evidence" value="ECO:0007669"/>
    <property type="project" value="UniProtKB-UniRule"/>
</dbReference>
<evidence type="ECO:0000256" key="5">
    <source>
        <dbReference type="RuleBase" id="RU003495"/>
    </source>
</evidence>
<dbReference type="PROSITE" id="PS51724">
    <property type="entry name" value="SPOR"/>
    <property type="match status" value="1"/>
</dbReference>
<evidence type="ECO:0000259" key="6">
    <source>
        <dbReference type="PROSITE" id="PS51724"/>
    </source>
</evidence>
<protein>
    <recommendedName>
        <fullName evidence="4">Probable endolytic peptidoglycan transglycosylase RlpA</fullName>
        <ecNumber evidence="4">4.2.2.-</ecNumber>
    </recommendedName>
</protein>
<dbReference type="Proteomes" id="UP000007519">
    <property type="component" value="Chromosome"/>
</dbReference>
<keyword evidence="2 4" id="KW-0456">Lyase</keyword>
<reference evidence="7 8" key="1">
    <citation type="journal article" date="2012" name="Stand. Genomic Sci.">
        <title>Complete genome sequencing and analysis of Saprospira grandis str. Lewin, a predatory marine bacterium.</title>
        <authorList>
            <person name="Saw J.H."/>
            <person name="Yuryev A."/>
            <person name="Kanbe M."/>
            <person name="Hou S."/>
            <person name="Young A.G."/>
            <person name="Aizawa S."/>
            <person name="Alam M."/>
        </authorList>
    </citation>
    <scope>NUCLEOTIDE SEQUENCE [LARGE SCALE GENOMIC DNA]</scope>
    <source>
        <strain evidence="7 8">Lewin</strain>
    </source>
</reference>
<dbReference type="Gene3D" id="2.40.40.10">
    <property type="entry name" value="RlpA-like domain"/>
    <property type="match status" value="1"/>
</dbReference>
<comment type="function">
    <text evidence="4">Lytic transglycosylase with a strong preference for naked glycan strands that lack stem peptides.</text>
</comment>